<name>A0A4R4DYZ9_9BACT</name>
<gene>
    <name evidence="1" type="ORF">E0486_15635</name>
</gene>
<dbReference type="Proteomes" id="UP000295164">
    <property type="component" value="Unassembled WGS sequence"/>
</dbReference>
<accession>A0A4R4DYZ9</accession>
<organism evidence="1 2">
    <name type="scientific">Flaviaesturariibacter aridisoli</name>
    <dbReference type="NCBI Taxonomy" id="2545761"/>
    <lineage>
        <taxon>Bacteria</taxon>
        <taxon>Pseudomonadati</taxon>
        <taxon>Bacteroidota</taxon>
        <taxon>Chitinophagia</taxon>
        <taxon>Chitinophagales</taxon>
        <taxon>Chitinophagaceae</taxon>
        <taxon>Flaviaestuariibacter</taxon>
    </lineage>
</organism>
<evidence type="ECO:0000313" key="2">
    <source>
        <dbReference type="Proteomes" id="UP000295164"/>
    </source>
</evidence>
<dbReference type="OrthoDB" id="639802at2"/>
<protein>
    <submittedName>
        <fullName evidence="1">Uncharacterized protein</fullName>
    </submittedName>
</protein>
<dbReference type="AlphaFoldDB" id="A0A4R4DYZ9"/>
<dbReference type="EMBL" id="SKFH01000035">
    <property type="protein sequence ID" value="TCZ67335.1"/>
    <property type="molecule type" value="Genomic_DNA"/>
</dbReference>
<evidence type="ECO:0000313" key="1">
    <source>
        <dbReference type="EMBL" id="TCZ67335.1"/>
    </source>
</evidence>
<reference evidence="1 2" key="1">
    <citation type="submission" date="2019-03" db="EMBL/GenBank/DDBJ databases">
        <authorList>
            <person name="Kim M.K.M."/>
        </authorList>
    </citation>
    <scope>NUCLEOTIDE SEQUENCE [LARGE SCALE GENOMIC DNA]</scope>
    <source>
        <strain evidence="1 2">17J68-15</strain>
    </source>
</reference>
<dbReference type="RefSeq" id="WP_131853463.1">
    <property type="nucleotide sequence ID" value="NZ_SKFH01000035.1"/>
</dbReference>
<proteinExistence type="predicted"/>
<keyword evidence="2" id="KW-1185">Reference proteome</keyword>
<sequence>MARKKNEIDAAALALLLELVRRSFGSPVTYGADCALLSADIARSTGQVVSTQTLRRLFGFIRSPFAPSVRTLHTLAQFSGYPDWPTFLRERSSLDFVPLEADQESRLYLDFFNIQLQEESDMNYHNASRNIALRILTHTPLLHRVAPLLLKTETGRRYFFEKFPYIDGLCGDYRQYLFLYVKHGSTETRVFGNALLCLGAFLKGDRRAFLQAFTKVTDYDWQRAPHPFLMARCLGTRLLHAQLLDLPTDELLEEIQQQAERHSHLKPIGFWRYDFFHHLIAEYLLLTGHLQECWRLLLPLRENAGRYNMEAGYPEALQVSMAVARWGGKPELLRRWIDEDLAFIQVHPLFRHYYELLALRVYLNASGRSGKKARARLAELVRRTGFTAFLDA</sequence>
<comment type="caution">
    <text evidence="1">The sequence shown here is derived from an EMBL/GenBank/DDBJ whole genome shotgun (WGS) entry which is preliminary data.</text>
</comment>